<protein>
    <submittedName>
        <fullName evidence="2">Uncharacterized protein</fullName>
    </submittedName>
</protein>
<organism evidence="2 3">
    <name type="scientific">Scophthalmus maximus</name>
    <name type="common">Turbot</name>
    <name type="synonym">Psetta maxima</name>
    <dbReference type="NCBI Taxonomy" id="52904"/>
    <lineage>
        <taxon>Eukaryota</taxon>
        <taxon>Metazoa</taxon>
        <taxon>Chordata</taxon>
        <taxon>Craniata</taxon>
        <taxon>Vertebrata</taxon>
        <taxon>Euteleostomi</taxon>
        <taxon>Actinopterygii</taxon>
        <taxon>Neopterygii</taxon>
        <taxon>Teleostei</taxon>
        <taxon>Neoteleostei</taxon>
        <taxon>Acanthomorphata</taxon>
        <taxon>Carangaria</taxon>
        <taxon>Pleuronectiformes</taxon>
        <taxon>Pleuronectoidei</taxon>
        <taxon>Scophthalmidae</taxon>
        <taxon>Scophthalmus</taxon>
    </lineage>
</organism>
<evidence type="ECO:0000313" key="3">
    <source>
        <dbReference type="Proteomes" id="UP000438429"/>
    </source>
</evidence>
<feature type="region of interest" description="Disordered" evidence="1">
    <location>
        <begin position="1"/>
        <end position="21"/>
    </location>
</feature>
<reference evidence="2 3" key="1">
    <citation type="submission" date="2019-06" db="EMBL/GenBank/DDBJ databases">
        <title>Draft genomes of female and male turbot (Scophthalmus maximus).</title>
        <authorList>
            <person name="Xu H."/>
            <person name="Xu X.-W."/>
            <person name="Shao C."/>
            <person name="Chen S."/>
        </authorList>
    </citation>
    <scope>NUCLEOTIDE SEQUENCE [LARGE SCALE GENOMIC DNA]</scope>
    <source>
        <strain evidence="2">Ysfricsl-2016a</strain>
        <tissue evidence="2">Blood</tissue>
    </source>
</reference>
<dbReference type="AlphaFoldDB" id="A0A6A4TNH5"/>
<name>A0A6A4TNH5_SCOMX</name>
<dbReference type="EMBL" id="VEVO01000004">
    <property type="protein sequence ID" value="KAF0043552.1"/>
    <property type="molecule type" value="Genomic_DNA"/>
</dbReference>
<feature type="compositionally biased region" description="Polar residues" evidence="1">
    <location>
        <begin position="1"/>
        <end position="10"/>
    </location>
</feature>
<accession>A0A6A4TNH5</accession>
<proteinExistence type="predicted"/>
<dbReference type="Proteomes" id="UP000438429">
    <property type="component" value="Unassembled WGS sequence"/>
</dbReference>
<evidence type="ECO:0000313" key="2">
    <source>
        <dbReference type="EMBL" id="KAF0043552.1"/>
    </source>
</evidence>
<evidence type="ECO:0000256" key="1">
    <source>
        <dbReference type="SAM" id="MobiDB-lite"/>
    </source>
</evidence>
<gene>
    <name evidence="2" type="ORF">F2P81_004889</name>
</gene>
<sequence length="157" mass="17140">MNPESSSADTRTCKNVPAPKQTIGQKCSANFTLSDSYGESCPTATHSNTSKRSNAFNSYGLDSWRTLELNGESSFDFMNMNIPKEKKKGTKKKRQRDIIGRTFSRESRLAESDPRCCVPTDPSAGRTDAVDRGAADVIAADANERARFSSSCLCTPV</sequence>
<comment type="caution">
    <text evidence="2">The sequence shown here is derived from an EMBL/GenBank/DDBJ whole genome shotgun (WGS) entry which is preliminary data.</text>
</comment>